<evidence type="ECO:0000313" key="2">
    <source>
        <dbReference type="Proteomes" id="UP001333818"/>
    </source>
</evidence>
<dbReference type="SUPFAM" id="SSF52540">
    <property type="entry name" value="P-loop containing nucleoside triphosphate hydrolases"/>
    <property type="match status" value="1"/>
</dbReference>
<keyword evidence="2" id="KW-1185">Reference proteome</keyword>
<proteinExistence type="predicted"/>
<organism evidence="1 2">
    <name type="scientific">Tumidithrix elongata BACA0141</name>
    <dbReference type="NCBI Taxonomy" id="2716417"/>
    <lineage>
        <taxon>Bacteria</taxon>
        <taxon>Bacillati</taxon>
        <taxon>Cyanobacteriota</taxon>
        <taxon>Cyanophyceae</taxon>
        <taxon>Pseudanabaenales</taxon>
        <taxon>Pseudanabaenaceae</taxon>
        <taxon>Tumidithrix</taxon>
        <taxon>Tumidithrix elongata</taxon>
    </lineage>
</organism>
<reference evidence="1" key="1">
    <citation type="submission" date="2024-01" db="EMBL/GenBank/DDBJ databases">
        <title>Bank of Algae and Cyanobacteria of the Azores (BACA) strain genomes.</title>
        <authorList>
            <person name="Luz R."/>
            <person name="Cordeiro R."/>
            <person name="Fonseca A."/>
            <person name="Goncalves V."/>
        </authorList>
    </citation>
    <scope>NUCLEOTIDE SEQUENCE</scope>
    <source>
        <strain evidence="1">BACA0141</strain>
    </source>
</reference>
<sequence>MTDISQEELFSKFKTARESIPNPFRIKSIVTATEVWGAVQSEIPSLHLDAEKTILAAIRNIKDIGKVGILISADAGIGKSHLIHRVRENLESKGLGIFAYIPPITEPNRPDFHVRYHLVDSFTRQNNAGISQWEVIAARLIGTAKAKNYSKYVELSDNIPSLREFILMEHKFMTHFEMMDFIEKLASEIAKPNRLKKDFVKAVLLLLFENEKEAKFADAKEGALSWLQGSDHEEGITAAKLPRYPLDQQQGVSVSFISELCLLAEAASLPVVICFDQLDNFVPSFDCKYTPSQVAAFCVDRLHLQCKNLILITSAVTTRLMEIKALDPATLARVSERSISLNPPNATEMYELVRQRLDWFFKKADLDLNVENLSPYYPFQESEIVTLVTNLERGKGNLRNLMNKCADLFEQAGGKPPKTDLELFLELYEQNLVSLNKKKPKNNDDEIAEILRFCLTHLNEESGGVKLTQIEKGKDIHMVICGYDSAHTKDVRIGVRVCNTGASATFNAVMNRILNYSKNNLTRGCLVRSEPIKSSWSRGIKLKDDLLAKQGEVVVLKENELFPLIALYQIFQQDQEQDKVLGLIKDSRIIVENPLIQEILSAPNG</sequence>
<comment type="caution">
    <text evidence="1">The sequence shown here is derived from an EMBL/GenBank/DDBJ whole genome shotgun (WGS) entry which is preliminary data.</text>
</comment>
<protein>
    <recommendedName>
        <fullName evidence="3">Orc1-like AAA ATPase domain-containing protein</fullName>
    </recommendedName>
</protein>
<dbReference type="AlphaFoldDB" id="A0AAW9Q543"/>
<dbReference type="Proteomes" id="UP001333818">
    <property type="component" value="Unassembled WGS sequence"/>
</dbReference>
<dbReference type="RefSeq" id="WP_330484419.1">
    <property type="nucleotide sequence ID" value="NZ_JAZBJZ010000060.1"/>
</dbReference>
<accession>A0AAW9Q543</accession>
<evidence type="ECO:0008006" key="3">
    <source>
        <dbReference type="Google" id="ProtNLM"/>
    </source>
</evidence>
<gene>
    <name evidence="1" type="ORF">V2H45_14705</name>
</gene>
<dbReference type="EMBL" id="JAZBJZ010000060">
    <property type="protein sequence ID" value="MEE3717988.1"/>
    <property type="molecule type" value="Genomic_DNA"/>
</dbReference>
<dbReference type="InterPro" id="IPR027417">
    <property type="entry name" value="P-loop_NTPase"/>
</dbReference>
<name>A0AAW9Q543_9CYAN</name>
<evidence type="ECO:0000313" key="1">
    <source>
        <dbReference type="EMBL" id="MEE3717988.1"/>
    </source>
</evidence>